<feature type="transmembrane region" description="Helical" evidence="1">
    <location>
        <begin position="36"/>
        <end position="56"/>
    </location>
</feature>
<dbReference type="RefSeq" id="WP_124971482.1">
    <property type="nucleotide sequence ID" value="NZ_RQVS01000006.1"/>
</dbReference>
<organism evidence="2 3">
    <name type="scientific">Gulosibacter macacae</name>
    <dbReference type="NCBI Taxonomy" id="2488791"/>
    <lineage>
        <taxon>Bacteria</taxon>
        <taxon>Bacillati</taxon>
        <taxon>Actinomycetota</taxon>
        <taxon>Actinomycetes</taxon>
        <taxon>Micrococcales</taxon>
        <taxon>Microbacteriaceae</taxon>
        <taxon>Gulosibacter</taxon>
    </lineage>
</organism>
<feature type="transmembrane region" description="Helical" evidence="1">
    <location>
        <begin position="87"/>
        <end position="105"/>
    </location>
</feature>
<comment type="caution">
    <text evidence="2">The sequence shown here is derived from an EMBL/GenBank/DDBJ whole genome shotgun (WGS) entry which is preliminary data.</text>
</comment>
<evidence type="ECO:0000313" key="3">
    <source>
        <dbReference type="Proteomes" id="UP000274391"/>
    </source>
</evidence>
<evidence type="ECO:0000256" key="1">
    <source>
        <dbReference type="SAM" id="Phobius"/>
    </source>
</evidence>
<feature type="transmembrane region" description="Helical" evidence="1">
    <location>
        <begin position="62"/>
        <end position="80"/>
    </location>
</feature>
<protein>
    <submittedName>
        <fullName evidence="2">Branched-chain amino acid ABC transporter</fullName>
    </submittedName>
</protein>
<proteinExistence type="predicted"/>
<feature type="transmembrane region" description="Helical" evidence="1">
    <location>
        <begin position="6"/>
        <end position="24"/>
    </location>
</feature>
<reference evidence="2 3" key="1">
    <citation type="submission" date="2018-11" db="EMBL/GenBank/DDBJ databases">
        <title>YIM 102482-1 draft genome.</title>
        <authorList>
            <person name="Li G."/>
            <person name="Jiang Y."/>
        </authorList>
    </citation>
    <scope>NUCLEOTIDE SEQUENCE [LARGE SCALE GENOMIC DNA]</scope>
    <source>
        <strain evidence="2 3">YIM 102482-1</strain>
    </source>
</reference>
<dbReference type="Proteomes" id="UP000274391">
    <property type="component" value="Unassembled WGS sequence"/>
</dbReference>
<keyword evidence="1" id="KW-0472">Membrane</keyword>
<gene>
    <name evidence="2" type="ORF">EG850_06025</name>
</gene>
<evidence type="ECO:0000313" key="2">
    <source>
        <dbReference type="EMBL" id="RRJ86962.1"/>
    </source>
</evidence>
<keyword evidence="1" id="KW-1133">Transmembrane helix</keyword>
<keyword evidence="3" id="KW-1185">Reference proteome</keyword>
<keyword evidence="1" id="KW-0812">Transmembrane</keyword>
<name>A0A3P3VVX8_9MICO</name>
<dbReference type="Pfam" id="PF05437">
    <property type="entry name" value="AzlD"/>
    <property type="match status" value="1"/>
</dbReference>
<dbReference type="AlphaFoldDB" id="A0A3P3VVX8"/>
<dbReference type="InterPro" id="IPR008407">
    <property type="entry name" value="Brnchd-chn_aa_trnsp_AzlD"/>
</dbReference>
<dbReference type="OrthoDB" id="5324916at2"/>
<sequence>MNVWHSLAIIGVSALVTFFLRATPFMAGKWLREQPLVRDLSLLLPIGVMTVLVLYSVRDISWAGWAWVPPVLGIAVTAGLHLWRWNVLLSLVGGIAAYALALWVLG</sequence>
<accession>A0A3P3VVX8</accession>
<dbReference type="EMBL" id="RQVS01000006">
    <property type="protein sequence ID" value="RRJ86962.1"/>
    <property type="molecule type" value="Genomic_DNA"/>
</dbReference>